<dbReference type="SUPFAM" id="SSF47473">
    <property type="entry name" value="EF-hand"/>
    <property type="match status" value="1"/>
</dbReference>
<reference evidence="6 7" key="1">
    <citation type="journal article" date="2010" name="Nature">
        <title>The Ectocarpus genome and the independent evolution of multicellularity in brown algae.</title>
        <authorList>
            <person name="Cock J.M."/>
            <person name="Sterck L."/>
            <person name="Rouze P."/>
            <person name="Scornet D."/>
            <person name="Allen A.E."/>
            <person name="Amoutzias G."/>
            <person name="Anthouard V."/>
            <person name="Artiguenave F."/>
            <person name="Aury J.M."/>
            <person name="Badger J.H."/>
            <person name="Beszteri B."/>
            <person name="Billiau K."/>
            <person name="Bonnet E."/>
            <person name="Bothwell J.H."/>
            <person name="Bowler C."/>
            <person name="Boyen C."/>
            <person name="Brownlee C."/>
            <person name="Carrano C.J."/>
            <person name="Charrier B."/>
            <person name="Cho G.Y."/>
            <person name="Coelho S.M."/>
            <person name="Collen J."/>
            <person name="Corre E."/>
            <person name="Da Silva C."/>
            <person name="Delage L."/>
            <person name="Delaroque N."/>
            <person name="Dittami S.M."/>
            <person name="Doulbeau S."/>
            <person name="Elias M."/>
            <person name="Farnham G."/>
            <person name="Gachon C.M."/>
            <person name="Gschloessl B."/>
            <person name="Heesch S."/>
            <person name="Jabbari K."/>
            <person name="Jubin C."/>
            <person name="Kawai H."/>
            <person name="Kimura K."/>
            <person name="Kloareg B."/>
            <person name="Kupper F.C."/>
            <person name="Lang D."/>
            <person name="Le Bail A."/>
            <person name="Leblanc C."/>
            <person name="Lerouge P."/>
            <person name="Lohr M."/>
            <person name="Lopez P.J."/>
            <person name="Martens C."/>
            <person name="Maumus F."/>
            <person name="Michel G."/>
            <person name="Miranda-Saavedra D."/>
            <person name="Morales J."/>
            <person name="Moreau H."/>
            <person name="Motomura T."/>
            <person name="Nagasato C."/>
            <person name="Napoli C.A."/>
            <person name="Nelson D.R."/>
            <person name="Nyvall-Collen P."/>
            <person name="Peters A.F."/>
            <person name="Pommier C."/>
            <person name="Potin P."/>
            <person name="Poulain J."/>
            <person name="Quesneville H."/>
            <person name="Read B."/>
            <person name="Rensing S.A."/>
            <person name="Ritter A."/>
            <person name="Rousvoal S."/>
            <person name="Samanta M."/>
            <person name="Samson G."/>
            <person name="Schroeder D.C."/>
            <person name="Segurens B."/>
            <person name="Strittmatter M."/>
            <person name="Tonon T."/>
            <person name="Tregear J.W."/>
            <person name="Valentin K."/>
            <person name="von Dassow P."/>
            <person name="Yamagishi T."/>
            <person name="Van de Peer Y."/>
            <person name="Wincker P."/>
        </authorList>
    </citation>
    <scope>NUCLEOTIDE SEQUENCE [LARGE SCALE GENOMIC DNA]</scope>
    <source>
        <strain evidence="7">Ec32 / CCAP1310/4</strain>
    </source>
</reference>
<feature type="domain" description="EF-hand" evidence="5">
    <location>
        <begin position="502"/>
        <end position="537"/>
    </location>
</feature>
<accession>D7FQS8</accession>
<dbReference type="PROSITE" id="PS00018">
    <property type="entry name" value="EF_HAND_1"/>
    <property type="match status" value="1"/>
</dbReference>
<dbReference type="PROSITE" id="PS50222">
    <property type="entry name" value="EF_HAND_2"/>
    <property type="match status" value="2"/>
</dbReference>
<sequence length="814" mass="95486">MDTRLRSLYECYEGARAGAVDYRDILCCTIVLRRFKDIRDNPRKLFRDLILLYSDDEGEVVRRQDALRVMRIGALHGGHILQTSTRLDKYLAEEARPRGLKPTFRDLDITFLMDTIEANPSILVAFRTQLWQRIPEAWRLGVLQAVEAMGFEKASSGAMAMKERRAVRWYTKTLSRRIIVGWKVFRNRAKQIRAQRERIQNVRRRQTLRAWHASAAIHVLRRKRRGVADQYGRICTLRRYFYSIVKYVEVNKRLAAVAWKFSKQGKLVMAGVGLLRGVLRKRSMRLALQAWCETASLMNAWGFAVDLAGERLCRRVFAALRDTVRAAVVARRAEDEAEMRAAALAESIEEAERERVLLAELAEERKKRQKAEEKAALMARRAAEHVEKIEAARAGSVARDAEVLQRQREARRRRVYENRVKVKNDFDAAWEVKLRETVEREMELAKEWLATDPEAPFKVQKEMKILKRKFYAAPLPETAELERALRDPANYIFAHMANLIYKENKTLQMFFNQFDKEGDGYLTHEEFKGMVSSLNVKLSREQIRSVIRTIDLDGGGFIDFPEFEAAVKRHEDVCGQAGSVWKMYVSPVHAIMTFHNVETNEILWDYKATDKDLLRVVKDNIVGLEGIEAKKRAVEDREKEWEELLRNRAATTMQRQYHAWAARKRRALLRWKWDVEKARAKNRETTLMATRIQCWWRILRAKWLALQLLQITIEVLWDPGLNQQYYFNHGLEQAAWEVPSMLRRWRGRGAKMPSVPEWVLISRLFGQSYFYNTRSRLRQDEKPAGYLRCSSCQTQLASRRWKRRGAGEWRRRMK</sequence>
<name>D7FQS8_ECTSI</name>
<dbReference type="InterPro" id="IPR011992">
    <property type="entry name" value="EF-hand-dom_pair"/>
</dbReference>
<dbReference type="AlphaFoldDB" id="D7FQS8"/>
<evidence type="ECO:0000256" key="3">
    <source>
        <dbReference type="ARBA" id="ARBA00022837"/>
    </source>
</evidence>
<dbReference type="OMA" id="CVENILW"/>
<dbReference type="InterPro" id="IPR018247">
    <property type="entry name" value="EF_Hand_1_Ca_BS"/>
</dbReference>
<evidence type="ECO:0000313" key="7">
    <source>
        <dbReference type="Proteomes" id="UP000002630"/>
    </source>
</evidence>
<dbReference type="InParanoid" id="D7FQS8"/>
<dbReference type="SMART" id="SM00054">
    <property type="entry name" value="EFh"/>
    <property type="match status" value="2"/>
</dbReference>
<evidence type="ECO:0000256" key="2">
    <source>
        <dbReference type="ARBA" id="ARBA00022737"/>
    </source>
</evidence>
<dbReference type="GO" id="GO:0005509">
    <property type="term" value="F:calcium ion binding"/>
    <property type="evidence" value="ECO:0007669"/>
    <property type="project" value="InterPro"/>
</dbReference>
<keyword evidence="7" id="KW-1185">Reference proteome</keyword>
<dbReference type="InterPro" id="IPR002048">
    <property type="entry name" value="EF_hand_dom"/>
</dbReference>
<dbReference type="OrthoDB" id="26525at2759"/>
<keyword evidence="2" id="KW-0677">Repeat</keyword>
<keyword evidence="4" id="KW-0175">Coiled coil</keyword>
<dbReference type="EMBL" id="FN649727">
    <property type="protein sequence ID" value="CBJ49185.1"/>
    <property type="molecule type" value="Genomic_DNA"/>
</dbReference>
<evidence type="ECO:0000259" key="5">
    <source>
        <dbReference type="PROSITE" id="PS50222"/>
    </source>
</evidence>
<dbReference type="STRING" id="2880.D7FQS8"/>
<evidence type="ECO:0000256" key="1">
    <source>
        <dbReference type="ARBA" id="ARBA00022723"/>
    </source>
</evidence>
<feature type="coiled-coil region" evidence="4">
    <location>
        <begin position="334"/>
        <end position="388"/>
    </location>
</feature>
<gene>
    <name evidence="6" type="ORF">Esi_0207_0062</name>
</gene>
<keyword evidence="1" id="KW-0479">Metal-binding</keyword>
<organism evidence="6 7">
    <name type="scientific">Ectocarpus siliculosus</name>
    <name type="common">Brown alga</name>
    <name type="synonym">Conferva siliculosa</name>
    <dbReference type="NCBI Taxonomy" id="2880"/>
    <lineage>
        <taxon>Eukaryota</taxon>
        <taxon>Sar</taxon>
        <taxon>Stramenopiles</taxon>
        <taxon>Ochrophyta</taxon>
        <taxon>PX clade</taxon>
        <taxon>Phaeophyceae</taxon>
        <taxon>Ectocarpales</taxon>
        <taxon>Ectocarpaceae</taxon>
        <taxon>Ectocarpus</taxon>
    </lineage>
</organism>
<dbReference type="Gene3D" id="1.10.238.10">
    <property type="entry name" value="EF-hand"/>
    <property type="match status" value="1"/>
</dbReference>
<protein>
    <recommendedName>
        <fullName evidence="5">EF-hand domain-containing protein</fullName>
    </recommendedName>
</protein>
<keyword evidence="3" id="KW-0106">Calcium</keyword>
<dbReference type="eggNOG" id="ENOG502SKVK">
    <property type="taxonomic scope" value="Eukaryota"/>
</dbReference>
<evidence type="ECO:0000313" key="6">
    <source>
        <dbReference type="EMBL" id="CBJ49185.1"/>
    </source>
</evidence>
<dbReference type="EMBL" id="FN648384">
    <property type="protein sequence ID" value="CBJ49185.1"/>
    <property type="molecule type" value="Genomic_DNA"/>
</dbReference>
<feature type="domain" description="EF-hand" evidence="5">
    <location>
        <begin position="538"/>
        <end position="573"/>
    </location>
</feature>
<dbReference type="Proteomes" id="UP000002630">
    <property type="component" value="Linkage Group LG02"/>
</dbReference>
<dbReference type="InterPro" id="IPR039647">
    <property type="entry name" value="EF_hand_pair_protein_CML-like"/>
</dbReference>
<dbReference type="PANTHER" id="PTHR10891">
    <property type="entry name" value="EF-HAND CALCIUM-BINDING DOMAIN CONTAINING PROTEIN"/>
    <property type="match status" value="1"/>
</dbReference>
<proteinExistence type="predicted"/>
<dbReference type="CDD" id="cd00051">
    <property type="entry name" value="EFh"/>
    <property type="match status" value="1"/>
</dbReference>
<evidence type="ECO:0000256" key="4">
    <source>
        <dbReference type="SAM" id="Coils"/>
    </source>
</evidence>
<dbReference type="Pfam" id="PF13499">
    <property type="entry name" value="EF-hand_7"/>
    <property type="match status" value="1"/>
</dbReference>